<sequence length="53" mass="5777">MDRPSGKVPQPTLSRLSLYLRSLRQLAIEGVKTISSAGMEAHCGIVPAQIRKD</sequence>
<proteinExistence type="predicted"/>
<dbReference type="AlphaFoldDB" id="X0Y1S9"/>
<dbReference type="InterPro" id="IPR009718">
    <property type="entry name" value="Rex_DNA-bd_C_dom"/>
</dbReference>
<dbReference type="InterPro" id="IPR036388">
    <property type="entry name" value="WH-like_DNA-bd_sf"/>
</dbReference>
<dbReference type="InterPro" id="IPR036390">
    <property type="entry name" value="WH_DNA-bd_sf"/>
</dbReference>
<reference evidence="2" key="1">
    <citation type="journal article" date="2014" name="Front. Microbiol.">
        <title>High frequency of phylogenetically diverse reductive dehalogenase-homologous genes in deep subseafloor sedimentary metagenomes.</title>
        <authorList>
            <person name="Kawai M."/>
            <person name="Futagami T."/>
            <person name="Toyoda A."/>
            <person name="Takaki Y."/>
            <person name="Nishi S."/>
            <person name="Hori S."/>
            <person name="Arai W."/>
            <person name="Tsubouchi T."/>
            <person name="Morono Y."/>
            <person name="Uchiyama I."/>
            <person name="Ito T."/>
            <person name="Fujiyama A."/>
            <person name="Inagaki F."/>
            <person name="Takami H."/>
        </authorList>
    </citation>
    <scope>NUCLEOTIDE SEQUENCE</scope>
    <source>
        <strain evidence="2">Expedition CK06-06</strain>
    </source>
</reference>
<dbReference type="GO" id="GO:0051775">
    <property type="term" value="P:response to redox state"/>
    <property type="evidence" value="ECO:0007669"/>
    <property type="project" value="InterPro"/>
</dbReference>
<feature type="non-terminal residue" evidence="2">
    <location>
        <position position="53"/>
    </location>
</feature>
<dbReference type="SUPFAM" id="SSF46785">
    <property type="entry name" value="Winged helix' DNA-binding domain"/>
    <property type="match status" value="1"/>
</dbReference>
<dbReference type="EMBL" id="BARS01055071">
    <property type="protein sequence ID" value="GAG42703.1"/>
    <property type="molecule type" value="Genomic_DNA"/>
</dbReference>
<accession>X0Y1S9</accession>
<dbReference type="Pfam" id="PF06971">
    <property type="entry name" value="Put_DNA-bind_N"/>
    <property type="match status" value="1"/>
</dbReference>
<comment type="caution">
    <text evidence="2">The sequence shown here is derived from an EMBL/GenBank/DDBJ whole genome shotgun (WGS) entry which is preliminary data.</text>
</comment>
<dbReference type="Gene3D" id="1.10.10.10">
    <property type="entry name" value="Winged helix-like DNA-binding domain superfamily/Winged helix DNA-binding domain"/>
    <property type="match status" value="1"/>
</dbReference>
<evidence type="ECO:0000259" key="1">
    <source>
        <dbReference type="Pfam" id="PF06971"/>
    </source>
</evidence>
<name>X0Y1S9_9ZZZZ</name>
<organism evidence="2">
    <name type="scientific">marine sediment metagenome</name>
    <dbReference type="NCBI Taxonomy" id="412755"/>
    <lineage>
        <taxon>unclassified sequences</taxon>
        <taxon>metagenomes</taxon>
        <taxon>ecological metagenomes</taxon>
    </lineage>
</organism>
<protein>
    <recommendedName>
        <fullName evidence="1">Rex DNA-binding C-terminal domain-containing protein</fullName>
    </recommendedName>
</protein>
<dbReference type="GO" id="GO:0045892">
    <property type="term" value="P:negative regulation of DNA-templated transcription"/>
    <property type="evidence" value="ECO:0007669"/>
    <property type="project" value="InterPro"/>
</dbReference>
<feature type="domain" description="Rex DNA-binding C-terminal" evidence="1">
    <location>
        <begin position="7"/>
        <end position="53"/>
    </location>
</feature>
<evidence type="ECO:0000313" key="2">
    <source>
        <dbReference type="EMBL" id="GAG42703.1"/>
    </source>
</evidence>
<gene>
    <name evidence="2" type="ORF">S01H1_81386</name>
</gene>